<dbReference type="EMBL" id="FWZU01000001">
    <property type="protein sequence ID" value="SME96738.1"/>
    <property type="molecule type" value="Genomic_DNA"/>
</dbReference>
<dbReference type="AlphaFoldDB" id="A0A1X7CHI9"/>
<reference evidence="2" key="1">
    <citation type="submission" date="2017-04" db="EMBL/GenBank/DDBJ databases">
        <authorList>
            <person name="Varghese N."/>
            <person name="Submissions S."/>
        </authorList>
    </citation>
    <scope>NUCLEOTIDE SEQUENCE [LARGE SCALE GENOMIC DNA]</scope>
    <source>
        <strain evidence="2">K3S</strain>
    </source>
</reference>
<dbReference type="STRING" id="1519643.SAMN06295933_0914"/>
<dbReference type="Proteomes" id="UP000192906">
    <property type="component" value="Unassembled WGS sequence"/>
</dbReference>
<keyword evidence="2" id="KW-1185">Reference proteome</keyword>
<organism evidence="1 2">
    <name type="scientific">Desulfovibrio gilichinskyi</name>
    <dbReference type="NCBI Taxonomy" id="1519643"/>
    <lineage>
        <taxon>Bacteria</taxon>
        <taxon>Pseudomonadati</taxon>
        <taxon>Thermodesulfobacteriota</taxon>
        <taxon>Desulfovibrionia</taxon>
        <taxon>Desulfovibrionales</taxon>
        <taxon>Desulfovibrionaceae</taxon>
        <taxon>Desulfovibrio</taxon>
    </lineage>
</organism>
<evidence type="ECO:0000313" key="2">
    <source>
        <dbReference type="Proteomes" id="UP000192906"/>
    </source>
</evidence>
<evidence type="ECO:0000313" key="1">
    <source>
        <dbReference type="EMBL" id="SME96738.1"/>
    </source>
</evidence>
<sequence>MANKKFCPILGEDINEDGEKPDSCDHENCKFNVYINNIGRICVLFRSYVLDKRMKSQIDGIEHKLR</sequence>
<gene>
    <name evidence="1" type="ORF">SAMN06295933_0914</name>
</gene>
<proteinExistence type="predicted"/>
<protein>
    <submittedName>
        <fullName evidence="1">Uncharacterized protein</fullName>
    </submittedName>
</protein>
<name>A0A1X7CHI9_9BACT</name>
<accession>A0A1X7CHI9</accession>